<dbReference type="OrthoDB" id="2253782at2759"/>
<dbReference type="InParanoid" id="A0A163ASH9"/>
<name>A0A163ASH9_PHYB8</name>
<keyword evidence="3" id="KW-1185">Reference proteome</keyword>
<dbReference type="VEuPathDB" id="FungiDB:PHYBLDRAFT_64407"/>
<proteinExistence type="predicted"/>
<evidence type="ECO:0000313" key="2">
    <source>
        <dbReference type="EMBL" id="OAD75491.1"/>
    </source>
</evidence>
<protein>
    <recommendedName>
        <fullName evidence="1">F-box domain-containing protein</fullName>
    </recommendedName>
</protein>
<accession>A0A163ASH9</accession>
<feature type="domain" description="F-box" evidence="1">
    <location>
        <begin position="1"/>
        <end position="44"/>
    </location>
</feature>
<dbReference type="InterPro" id="IPR036047">
    <property type="entry name" value="F-box-like_dom_sf"/>
</dbReference>
<dbReference type="Proteomes" id="UP000077315">
    <property type="component" value="Unassembled WGS sequence"/>
</dbReference>
<reference evidence="3" key="1">
    <citation type="submission" date="2015-06" db="EMBL/GenBank/DDBJ databases">
        <title>Expansion of signal transduction pathways in fungi by whole-genome duplication.</title>
        <authorList>
            <consortium name="DOE Joint Genome Institute"/>
            <person name="Corrochano L.M."/>
            <person name="Kuo A."/>
            <person name="Marcet-Houben M."/>
            <person name="Polaino S."/>
            <person name="Salamov A."/>
            <person name="Villalobos J.M."/>
            <person name="Alvarez M.I."/>
            <person name="Avalos J."/>
            <person name="Benito E.P."/>
            <person name="Benoit I."/>
            <person name="Burger G."/>
            <person name="Camino L.P."/>
            <person name="Canovas D."/>
            <person name="Cerda-Olmedo E."/>
            <person name="Cheng J.-F."/>
            <person name="Dominguez A."/>
            <person name="Elias M."/>
            <person name="Eslava A.P."/>
            <person name="Glaser F."/>
            <person name="Grimwood J."/>
            <person name="Gutierrez G."/>
            <person name="Heitman J."/>
            <person name="Henrissat B."/>
            <person name="Iturriaga E.A."/>
            <person name="Lang B.F."/>
            <person name="Lavin J.L."/>
            <person name="Lee S."/>
            <person name="Li W."/>
            <person name="Lindquist E."/>
            <person name="Lopez-Garcia S."/>
            <person name="Luque E.M."/>
            <person name="Marcos A.T."/>
            <person name="Martin J."/>
            <person name="McCluskey K."/>
            <person name="Medina H.R."/>
            <person name="Miralles-Duran A."/>
            <person name="Miyazaki A."/>
            <person name="Munoz-Torres E."/>
            <person name="Oguiza J.A."/>
            <person name="Ohm R."/>
            <person name="Olmedo M."/>
            <person name="Orejas M."/>
            <person name="Ortiz-Castellanos L."/>
            <person name="Pisabarro A.G."/>
            <person name="Rodriguez-Romero J."/>
            <person name="Ruiz-Herrera J."/>
            <person name="Ruiz-Vazquez R."/>
            <person name="Sanz C."/>
            <person name="Schackwitz W."/>
            <person name="Schmutz J."/>
            <person name="Shahriari M."/>
            <person name="Shelest E."/>
            <person name="Silva-Franco F."/>
            <person name="Soanes D."/>
            <person name="Syed K."/>
            <person name="Tagua V.G."/>
            <person name="Talbot N.J."/>
            <person name="Thon M."/>
            <person name="De vries R.P."/>
            <person name="Wiebenga A."/>
            <person name="Yadav J.S."/>
            <person name="Braun E.L."/>
            <person name="Baker S."/>
            <person name="Garre V."/>
            <person name="Horwitz B."/>
            <person name="Torres-Martinez S."/>
            <person name="Idnurm A."/>
            <person name="Herrera-Estrella A."/>
            <person name="Gabaldon T."/>
            <person name="Grigoriev I.V."/>
        </authorList>
    </citation>
    <scope>NUCLEOTIDE SEQUENCE [LARGE SCALE GENOMIC DNA]</scope>
    <source>
        <strain evidence="3">NRRL 1555(-)</strain>
    </source>
</reference>
<gene>
    <name evidence="2" type="ORF">PHYBLDRAFT_64407</name>
</gene>
<dbReference type="EMBL" id="KV440977">
    <property type="protein sequence ID" value="OAD75491.1"/>
    <property type="molecule type" value="Genomic_DNA"/>
</dbReference>
<dbReference type="SUPFAM" id="SSF81383">
    <property type="entry name" value="F-box domain"/>
    <property type="match status" value="1"/>
</dbReference>
<dbReference type="Pfam" id="PF12937">
    <property type="entry name" value="F-box-like"/>
    <property type="match status" value="1"/>
</dbReference>
<dbReference type="GeneID" id="29002195"/>
<dbReference type="InterPro" id="IPR001810">
    <property type="entry name" value="F-box_dom"/>
</dbReference>
<dbReference type="AlphaFoldDB" id="A0A163ASH9"/>
<dbReference type="PANTHER" id="PTHR31639:SF256">
    <property type="entry name" value="OS07G0242900 PROTEIN"/>
    <property type="match status" value="1"/>
</dbReference>
<dbReference type="Gene3D" id="3.80.10.10">
    <property type="entry name" value="Ribonuclease Inhibitor"/>
    <property type="match status" value="1"/>
</dbReference>
<evidence type="ECO:0000259" key="1">
    <source>
        <dbReference type="PROSITE" id="PS50181"/>
    </source>
</evidence>
<evidence type="ECO:0000313" key="3">
    <source>
        <dbReference type="Proteomes" id="UP000077315"/>
    </source>
</evidence>
<dbReference type="Gene3D" id="1.20.1280.50">
    <property type="match status" value="1"/>
</dbReference>
<dbReference type="SUPFAM" id="SSF52047">
    <property type="entry name" value="RNI-like"/>
    <property type="match status" value="1"/>
</dbReference>
<organism evidence="2 3">
    <name type="scientific">Phycomyces blakesleeanus (strain ATCC 8743b / DSM 1359 / FGSC 10004 / NBRC 33097 / NRRL 1555)</name>
    <dbReference type="NCBI Taxonomy" id="763407"/>
    <lineage>
        <taxon>Eukaryota</taxon>
        <taxon>Fungi</taxon>
        <taxon>Fungi incertae sedis</taxon>
        <taxon>Mucoromycota</taxon>
        <taxon>Mucoromycotina</taxon>
        <taxon>Mucoromycetes</taxon>
        <taxon>Mucorales</taxon>
        <taxon>Phycomycetaceae</taxon>
        <taxon>Phycomyces</taxon>
    </lineage>
</organism>
<sequence>MASQLPLEILLQIADILVTEDRLSCALTCKKWRYPFQETIWKDVIINSNTDYVNICNTLEGSKVGSSSHGQSVRSLSMSQICLIPNDGQDKLLKSLPNLKHLDLGRTRRKDINKRMTIHNDVWKSLESLKVQVTYSKTPDSTEQFIKLLENCSKLQSLEIFKSGVFQPVMFTQEDFDSLHQKVQLLSSFKACISLDRNLDPRQESMASNIVPIVGLTNLELQMCEWSSLWAYYFGHKYPNLRYLSWSTVNAQYWLIAPHTTQPISEILDLNTNIFQHLETLEFVTADASERGHADFWDFFLPLSVPIKHLKYKTNCGNNVEMYFRTVIKRFLRSFSETLETITVEGSLFYTGGLTPRLNLPSYCPMLVDLEVKSCGVSIDLNNLFDNCVALERLKFYSGELLFHSSLLNREQRPNLEQRQKQREKQHGLRILELHEVAASADTFSDISFRCRRLEYMSLDTTFICGTVPKRDPCLLLDMTYTSFKALHLAHVKFCSYYDNSLQQKMSLSYLCLSQSNNPQSSEVSYGFQPLAVFHIFPDGEYDMDYTIGLKKLSKRQFGTTVEYFENRRFRRFGSELKPDRRSNRKICEEDRLLQENLSKGYVELRCNYVAKYTTPELAPSVKEFWKDLYNRVYKKEKVN</sequence>
<dbReference type="SMART" id="SM00256">
    <property type="entry name" value="FBOX"/>
    <property type="match status" value="1"/>
</dbReference>
<dbReference type="PROSITE" id="PS50181">
    <property type="entry name" value="FBOX"/>
    <property type="match status" value="1"/>
</dbReference>
<dbReference type="PANTHER" id="PTHR31639">
    <property type="entry name" value="F-BOX PROTEIN-LIKE"/>
    <property type="match status" value="1"/>
</dbReference>
<dbReference type="RefSeq" id="XP_018293531.1">
    <property type="nucleotide sequence ID" value="XM_018441289.1"/>
</dbReference>
<dbReference type="InterPro" id="IPR032675">
    <property type="entry name" value="LRR_dom_sf"/>
</dbReference>